<name>A0A837CHB9_9BRAD</name>
<organism evidence="1 2">
    <name type="scientific">Bradyrhizobium diazoefficiens SEMIA 5080</name>
    <dbReference type="NCBI Taxonomy" id="754504"/>
    <lineage>
        <taxon>Bacteria</taxon>
        <taxon>Pseudomonadati</taxon>
        <taxon>Pseudomonadota</taxon>
        <taxon>Alphaproteobacteria</taxon>
        <taxon>Hyphomicrobiales</taxon>
        <taxon>Nitrobacteraceae</taxon>
        <taxon>Bradyrhizobium</taxon>
    </lineage>
</organism>
<evidence type="ECO:0000313" key="1">
    <source>
        <dbReference type="EMBL" id="KGJ68659.1"/>
    </source>
</evidence>
<gene>
    <name evidence="1" type="ORF">BJA5080_00441</name>
</gene>
<reference evidence="1 2" key="1">
    <citation type="journal article" date="2014" name="BMC Genomics">
        <title>Comparative genomics of Bradyrhizobium japonicum CPAC 15 and Bradyrhizobium diazoefficiens CPAC 7: elite model strains for understanding symbiotic performance with soybean.</title>
        <authorList>
            <person name="Siqueira A.F."/>
            <person name="Ormeno-Orrillo E."/>
            <person name="Souza R.C."/>
            <person name="Rodrigues E.P."/>
            <person name="Almeida L.G."/>
            <person name="Barcellos F.G."/>
            <person name="Batista J.S."/>
            <person name="Nakatami A.S."/>
            <person name="Martinez-Romero E."/>
            <person name="Vasconcelos A.T."/>
            <person name="Hungria M."/>
        </authorList>
    </citation>
    <scope>NUCLEOTIDE SEQUENCE [LARGE SCALE GENOMIC DNA]</scope>
    <source>
        <strain evidence="1 2">SEMIA 5080</strain>
    </source>
</reference>
<protein>
    <submittedName>
        <fullName evidence="1">Uncharacterized protein</fullName>
    </submittedName>
</protein>
<dbReference type="AlphaFoldDB" id="A0A837CHB9"/>
<comment type="caution">
    <text evidence="1">The sequence shown here is derived from an EMBL/GenBank/DDBJ whole genome shotgun (WGS) entry which is preliminary data.</text>
</comment>
<sequence length="113" mass="12241">MLSRRRLGAVDPDHGLPRRQALRAGTVSPMSEDDFGPGHAAYFVAASIELNLLFRSALPVLFTTVTITSAMPAAIRQYSIAVAALSSARKDLSNAIVNSRSSVQRRLAPFSEW</sequence>
<evidence type="ECO:0000313" key="2">
    <source>
        <dbReference type="Proteomes" id="UP000024900"/>
    </source>
</evidence>
<dbReference type="EMBL" id="ADOU02000004">
    <property type="protein sequence ID" value="KGJ68659.1"/>
    <property type="molecule type" value="Genomic_DNA"/>
</dbReference>
<dbReference type="Proteomes" id="UP000024900">
    <property type="component" value="Unassembled WGS sequence"/>
</dbReference>
<proteinExistence type="predicted"/>
<accession>A0A837CHB9</accession>